<comment type="caution">
    <text evidence="1">The sequence shown here is derived from an EMBL/GenBank/DDBJ whole genome shotgun (WGS) entry which is preliminary data.</text>
</comment>
<organism evidence="1">
    <name type="scientific">marine sediment metagenome</name>
    <dbReference type="NCBI Taxonomy" id="412755"/>
    <lineage>
        <taxon>unclassified sequences</taxon>
        <taxon>metagenomes</taxon>
        <taxon>ecological metagenomes</taxon>
    </lineage>
</organism>
<gene>
    <name evidence="1" type="ORF">LCGC14_2114190</name>
</gene>
<protein>
    <submittedName>
        <fullName evidence="1">Uncharacterized protein</fullName>
    </submittedName>
</protein>
<dbReference type="EMBL" id="LAZR01026189">
    <property type="protein sequence ID" value="KKL69509.1"/>
    <property type="molecule type" value="Genomic_DNA"/>
</dbReference>
<proteinExistence type="predicted"/>
<evidence type="ECO:0000313" key="1">
    <source>
        <dbReference type="EMBL" id="KKL69509.1"/>
    </source>
</evidence>
<dbReference type="AlphaFoldDB" id="A0A0F9E6A1"/>
<feature type="non-terminal residue" evidence="1">
    <location>
        <position position="85"/>
    </location>
</feature>
<name>A0A0F9E6A1_9ZZZZ</name>
<reference evidence="1" key="1">
    <citation type="journal article" date="2015" name="Nature">
        <title>Complex archaea that bridge the gap between prokaryotes and eukaryotes.</title>
        <authorList>
            <person name="Spang A."/>
            <person name="Saw J.H."/>
            <person name="Jorgensen S.L."/>
            <person name="Zaremba-Niedzwiedzka K."/>
            <person name="Martijn J."/>
            <person name="Lind A.E."/>
            <person name="van Eijk R."/>
            <person name="Schleper C."/>
            <person name="Guy L."/>
            <person name="Ettema T.J."/>
        </authorList>
    </citation>
    <scope>NUCLEOTIDE SEQUENCE</scope>
</reference>
<accession>A0A0F9E6A1</accession>
<sequence length="85" mass="9768">MRKYGKIETAFWHNPKVRGLSESARLLYLYMISCPHGNSLGCFVLPDGYISADLEWDQRQVSKHVNELVSGRLIERSETSSLIRI</sequence>
<dbReference type="Pfam" id="PF13730">
    <property type="entry name" value="HTH_36"/>
    <property type="match status" value="1"/>
</dbReference>